<evidence type="ECO:0000259" key="1">
    <source>
        <dbReference type="Pfam" id="PF14244"/>
    </source>
</evidence>
<evidence type="ECO:0000313" key="3">
    <source>
        <dbReference type="Proteomes" id="UP001153555"/>
    </source>
</evidence>
<dbReference type="AlphaFoldDB" id="A0A9N7NE17"/>
<protein>
    <recommendedName>
        <fullName evidence="1">Retrotransposon Copia-like N-terminal domain-containing protein</fullName>
    </recommendedName>
</protein>
<dbReference type="EMBL" id="CACSLK010027752">
    <property type="protein sequence ID" value="CAA0828814.1"/>
    <property type="molecule type" value="Genomic_DNA"/>
</dbReference>
<dbReference type="Proteomes" id="UP001153555">
    <property type="component" value="Unassembled WGS sequence"/>
</dbReference>
<dbReference type="Pfam" id="PF14244">
    <property type="entry name" value="Retrotran_gag_3"/>
    <property type="match status" value="1"/>
</dbReference>
<sequence length="251" mass="28860">SSCSSFLSQLLVCDSSSILAIISHGIIRRYYDLRFRTFSLFSLFRLILHLRELNRHFFLGFPHLKLDLFFFRSTSLRSSHIWSTSLRSVRIWLILFHLFIFCDFRYKISMAATLNPTDDPSSPYFLHASDNPGAIIVVEPFNGENYVFWSRSVLMALSVKNKGGFVDGTILSPSPTDNPTLYVAWVRSNNLVLSWVLNSISKEIRQSLLFFTSAREVWDEIKNRYAMSSGPRVFQLEKSLSTMDQGSLSIT</sequence>
<gene>
    <name evidence="2" type="ORF">SHERM_24509</name>
</gene>
<proteinExistence type="predicted"/>
<dbReference type="OrthoDB" id="1676770at2759"/>
<feature type="non-terminal residue" evidence="2">
    <location>
        <position position="1"/>
    </location>
</feature>
<comment type="caution">
    <text evidence="2">The sequence shown here is derived from an EMBL/GenBank/DDBJ whole genome shotgun (WGS) entry which is preliminary data.</text>
</comment>
<feature type="non-terminal residue" evidence="2">
    <location>
        <position position="251"/>
    </location>
</feature>
<evidence type="ECO:0000313" key="2">
    <source>
        <dbReference type="EMBL" id="CAA0828814.1"/>
    </source>
</evidence>
<organism evidence="2 3">
    <name type="scientific">Striga hermonthica</name>
    <name type="common">Purple witchweed</name>
    <name type="synonym">Buchnera hermonthica</name>
    <dbReference type="NCBI Taxonomy" id="68872"/>
    <lineage>
        <taxon>Eukaryota</taxon>
        <taxon>Viridiplantae</taxon>
        <taxon>Streptophyta</taxon>
        <taxon>Embryophyta</taxon>
        <taxon>Tracheophyta</taxon>
        <taxon>Spermatophyta</taxon>
        <taxon>Magnoliopsida</taxon>
        <taxon>eudicotyledons</taxon>
        <taxon>Gunneridae</taxon>
        <taxon>Pentapetalae</taxon>
        <taxon>asterids</taxon>
        <taxon>lamiids</taxon>
        <taxon>Lamiales</taxon>
        <taxon>Orobanchaceae</taxon>
        <taxon>Buchnereae</taxon>
        <taxon>Striga</taxon>
    </lineage>
</organism>
<reference evidence="2" key="1">
    <citation type="submission" date="2019-12" db="EMBL/GenBank/DDBJ databases">
        <authorList>
            <person name="Scholes J."/>
        </authorList>
    </citation>
    <scope>NUCLEOTIDE SEQUENCE</scope>
</reference>
<feature type="domain" description="Retrotransposon Copia-like N-terminal" evidence="1">
    <location>
        <begin position="127"/>
        <end position="173"/>
    </location>
</feature>
<keyword evidence="3" id="KW-1185">Reference proteome</keyword>
<dbReference type="PANTHER" id="PTHR37610:SF81">
    <property type="entry name" value="RETROTRANSPOSON COPIA-LIKE N-TERMINAL DOMAIN-CONTAINING PROTEIN"/>
    <property type="match status" value="1"/>
</dbReference>
<dbReference type="PANTHER" id="PTHR37610">
    <property type="entry name" value="CCHC-TYPE DOMAIN-CONTAINING PROTEIN"/>
    <property type="match status" value="1"/>
</dbReference>
<dbReference type="InterPro" id="IPR029472">
    <property type="entry name" value="Copia-like_N"/>
</dbReference>
<name>A0A9N7NE17_STRHE</name>
<accession>A0A9N7NE17</accession>